<dbReference type="EMBL" id="FTNP01000002">
    <property type="protein sequence ID" value="SIR63086.1"/>
    <property type="molecule type" value="Genomic_DNA"/>
</dbReference>
<dbReference type="GeneID" id="30956259"/>
<dbReference type="KEGG" id="hda:BB347_09910"/>
<sequence>MKRTFGAVAMLALLLPGVWLVNGQTVPIPIPAELPLETAGTVEVGLPVLIFAGIPTVFTIVMFLEATGHVRERKPPS</sequence>
<organism evidence="3 4">
    <name type="scientific">Natronorubrum daqingense</name>
    <dbReference type="NCBI Taxonomy" id="588898"/>
    <lineage>
        <taxon>Archaea</taxon>
        <taxon>Methanobacteriati</taxon>
        <taxon>Methanobacteriota</taxon>
        <taxon>Stenosarchaea group</taxon>
        <taxon>Halobacteria</taxon>
        <taxon>Halobacteriales</taxon>
        <taxon>Natrialbaceae</taxon>
        <taxon>Natronorubrum</taxon>
    </lineage>
</organism>
<dbReference type="OrthoDB" id="193792at2157"/>
<evidence type="ECO:0000313" key="2">
    <source>
        <dbReference type="EMBL" id="APX96911.1"/>
    </source>
</evidence>
<evidence type="ECO:0000313" key="3">
    <source>
        <dbReference type="EMBL" id="SIR63086.1"/>
    </source>
</evidence>
<dbReference type="EMBL" id="CP019327">
    <property type="protein sequence ID" value="APX96911.1"/>
    <property type="molecule type" value="Genomic_DNA"/>
</dbReference>
<keyword evidence="1" id="KW-0812">Transmembrane</keyword>
<name>A0A1N7CHK9_9EURY</name>
<proteinExistence type="predicted"/>
<dbReference type="AlphaFoldDB" id="A0A1N7CHK9"/>
<reference evidence="3 4" key="2">
    <citation type="submission" date="2017-01" db="EMBL/GenBank/DDBJ databases">
        <authorList>
            <person name="Mah S.A."/>
            <person name="Swanson W.J."/>
            <person name="Moy G.W."/>
            <person name="Vacquier V.D."/>
        </authorList>
    </citation>
    <scope>NUCLEOTIDE SEQUENCE [LARGE SCALE GENOMIC DNA]</scope>
    <source>
        <strain evidence="3 4">CGMCC 1.8909</strain>
    </source>
</reference>
<dbReference type="Proteomes" id="UP000185687">
    <property type="component" value="Unassembled WGS sequence"/>
</dbReference>
<keyword evidence="1" id="KW-1133">Transmembrane helix</keyword>
<feature type="transmembrane region" description="Helical" evidence="1">
    <location>
        <begin position="47"/>
        <end position="64"/>
    </location>
</feature>
<protein>
    <submittedName>
        <fullName evidence="3">Uncharacterized protein</fullName>
    </submittedName>
</protein>
<keyword evidence="4" id="KW-1185">Reference proteome</keyword>
<accession>A0A1N7CHK9</accession>
<dbReference type="RefSeq" id="WP_076581044.1">
    <property type="nucleotide sequence ID" value="NZ_CP019327.1"/>
</dbReference>
<dbReference type="Proteomes" id="UP000187321">
    <property type="component" value="Chromosome"/>
</dbReference>
<dbReference type="STRING" id="588898.BB347_09910"/>
<keyword evidence="1" id="KW-0472">Membrane</keyword>
<evidence type="ECO:0000313" key="5">
    <source>
        <dbReference type="Proteomes" id="UP000187321"/>
    </source>
</evidence>
<gene>
    <name evidence="2" type="ORF">BB347_09910</name>
    <name evidence="3" type="ORF">SAMN05421809_1711</name>
</gene>
<evidence type="ECO:0000313" key="4">
    <source>
        <dbReference type="Proteomes" id="UP000185687"/>
    </source>
</evidence>
<reference evidence="2 5" key="1">
    <citation type="submission" date="2017-01" db="EMBL/GenBank/DDBJ databases">
        <title>Complete genome sequence of Haloterrigena daqingensis type strain (JX313T).</title>
        <authorList>
            <person name="Shuang W."/>
        </authorList>
    </citation>
    <scope>NUCLEOTIDE SEQUENCE [LARGE SCALE GENOMIC DNA]</scope>
    <source>
        <strain evidence="2 5">JX313</strain>
    </source>
</reference>
<evidence type="ECO:0000256" key="1">
    <source>
        <dbReference type="SAM" id="Phobius"/>
    </source>
</evidence>